<proteinExistence type="inferred from homology"/>
<evidence type="ECO:0000256" key="4">
    <source>
        <dbReference type="ARBA" id="ARBA00022692"/>
    </source>
</evidence>
<feature type="transmembrane region" description="Helical" evidence="8">
    <location>
        <begin position="25"/>
        <end position="45"/>
    </location>
</feature>
<dbReference type="PANTHER" id="PTHR48022:SF31">
    <property type="entry name" value="HEXOSE TRANSPORTER"/>
    <property type="match status" value="1"/>
</dbReference>
<feature type="transmembrane region" description="Helical" evidence="8">
    <location>
        <begin position="347"/>
        <end position="366"/>
    </location>
</feature>
<comment type="similarity">
    <text evidence="2 7">Belongs to the major facilitator superfamily. Sugar transporter (TC 2.A.1.1) family.</text>
</comment>
<dbReference type="Pfam" id="PF00083">
    <property type="entry name" value="Sugar_tr"/>
    <property type="match status" value="1"/>
</dbReference>
<keyword evidence="3 7" id="KW-0813">Transport</keyword>
<feature type="transmembrane region" description="Helical" evidence="8">
    <location>
        <begin position="280"/>
        <end position="302"/>
    </location>
</feature>
<keyword evidence="4 8" id="KW-0812">Transmembrane</keyword>
<dbReference type="EMBL" id="KN846962">
    <property type="protein sequence ID" value="KIW62842.1"/>
    <property type="molecule type" value="Genomic_DNA"/>
</dbReference>
<feature type="transmembrane region" description="Helical" evidence="8">
    <location>
        <begin position="449"/>
        <end position="468"/>
    </location>
</feature>
<dbReference type="InterPro" id="IPR020846">
    <property type="entry name" value="MFS_dom"/>
</dbReference>
<feature type="transmembrane region" description="Helical" evidence="8">
    <location>
        <begin position="187"/>
        <end position="210"/>
    </location>
</feature>
<evidence type="ECO:0000313" key="10">
    <source>
        <dbReference type="EMBL" id="KIW62842.1"/>
    </source>
</evidence>
<dbReference type="InterPro" id="IPR036259">
    <property type="entry name" value="MFS_trans_sf"/>
</dbReference>
<evidence type="ECO:0000256" key="2">
    <source>
        <dbReference type="ARBA" id="ARBA00010992"/>
    </source>
</evidence>
<protein>
    <recommendedName>
        <fullName evidence="9">Major facilitator superfamily (MFS) profile domain-containing protein</fullName>
    </recommendedName>
</protein>
<accession>A0A0D2DK94</accession>
<comment type="subcellular location">
    <subcellularLocation>
        <location evidence="1">Membrane</location>
        <topology evidence="1">Multi-pass membrane protein</topology>
    </subcellularLocation>
</comment>
<dbReference type="GO" id="GO:0005351">
    <property type="term" value="F:carbohydrate:proton symporter activity"/>
    <property type="evidence" value="ECO:0007669"/>
    <property type="project" value="TreeGrafter"/>
</dbReference>
<feature type="domain" description="Major facilitator superfamily (MFS) profile" evidence="9">
    <location>
        <begin position="32"/>
        <end position="471"/>
    </location>
</feature>
<gene>
    <name evidence="10" type="ORF">PV04_09734</name>
</gene>
<evidence type="ECO:0000256" key="3">
    <source>
        <dbReference type="ARBA" id="ARBA00022448"/>
    </source>
</evidence>
<feature type="transmembrane region" description="Helical" evidence="8">
    <location>
        <begin position="75"/>
        <end position="93"/>
    </location>
</feature>
<dbReference type="InterPro" id="IPR005828">
    <property type="entry name" value="MFS_sugar_transport-like"/>
</dbReference>
<dbReference type="NCBIfam" id="TIGR00879">
    <property type="entry name" value="SP"/>
    <property type="match status" value="1"/>
</dbReference>
<dbReference type="FunFam" id="1.20.1250.20:FF:000134">
    <property type="entry name" value="MFS sugar transporter protein"/>
    <property type="match status" value="1"/>
</dbReference>
<dbReference type="PROSITE" id="PS50850">
    <property type="entry name" value="MFS"/>
    <property type="match status" value="1"/>
</dbReference>
<dbReference type="PANTHER" id="PTHR48022">
    <property type="entry name" value="PLASTIDIC GLUCOSE TRANSPORTER 4"/>
    <property type="match status" value="1"/>
</dbReference>
<dbReference type="InterPro" id="IPR003663">
    <property type="entry name" value="Sugar/inositol_transpt"/>
</dbReference>
<feature type="transmembrane region" description="Helical" evidence="8">
    <location>
        <begin position="157"/>
        <end position="181"/>
    </location>
</feature>
<dbReference type="Gene3D" id="1.20.1250.20">
    <property type="entry name" value="MFS general substrate transporter like domains"/>
    <property type="match status" value="1"/>
</dbReference>
<dbReference type="InterPro" id="IPR050360">
    <property type="entry name" value="MFS_Sugar_Transporters"/>
</dbReference>
<dbReference type="PROSITE" id="PS00217">
    <property type="entry name" value="SUGAR_TRANSPORT_2"/>
    <property type="match status" value="1"/>
</dbReference>
<feature type="transmembrane region" description="Helical" evidence="8">
    <location>
        <begin position="378"/>
        <end position="404"/>
    </location>
</feature>
<dbReference type="InterPro" id="IPR005829">
    <property type="entry name" value="Sugar_transporter_CS"/>
</dbReference>
<feature type="transmembrane region" description="Helical" evidence="8">
    <location>
        <begin position="100"/>
        <end position="118"/>
    </location>
</feature>
<organism evidence="10 11">
    <name type="scientific">Phialophora macrospora</name>
    <dbReference type="NCBI Taxonomy" id="1851006"/>
    <lineage>
        <taxon>Eukaryota</taxon>
        <taxon>Fungi</taxon>
        <taxon>Dikarya</taxon>
        <taxon>Ascomycota</taxon>
        <taxon>Pezizomycotina</taxon>
        <taxon>Eurotiomycetes</taxon>
        <taxon>Chaetothyriomycetidae</taxon>
        <taxon>Chaetothyriales</taxon>
        <taxon>Herpotrichiellaceae</taxon>
        <taxon>Phialophora</taxon>
    </lineage>
</organism>
<keyword evidence="11" id="KW-1185">Reference proteome</keyword>
<evidence type="ECO:0000259" key="9">
    <source>
        <dbReference type="PROSITE" id="PS50850"/>
    </source>
</evidence>
<feature type="transmembrane region" description="Helical" evidence="8">
    <location>
        <begin position="322"/>
        <end position="340"/>
    </location>
</feature>
<dbReference type="AlphaFoldDB" id="A0A0D2DK94"/>
<name>A0A0D2DK94_9EURO</name>
<dbReference type="Proteomes" id="UP000054266">
    <property type="component" value="Unassembled WGS sequence"/>
</dbReference>
<dbReference type="GO" id="GO:0016020">
    <property type="term" value="C:membrane"/>
    <property type="evidence" value="ECO:0007669"/>
    <property type="project" value="UniProtKB-SubCell"/>
</dbReference>
<reference evidence="10 11" key="1">
    <citation type="submission" date="2015-01" db="EMBL/GenBank/DDBJ databases">
        <title>The Genome Sequence of Capronia semiimmersa CBS27337.</title>
        <authorList>
            <consortium name="The Broad Institute Genomics Platform"/>
            <person name="Cuomo C."/>
            <person name="de Hoog S."/>
            <person name="Gorbushina A."/>
            <person name="Stielow B."/>
            <person name="Teixiera M."/>
            <person name="Abouelleil A."/>
            <person name="Chapman S.B."/>
            <person name="Priest M."/>
            <person name="Young S.K."/>
            <person name="Wortman J."/>
            <person name="Nusbaum C."/>
            <person name="Birren B."/>
        </authorList>
    </citation>
    <scope>NUCLEOTIDE SEQUENCE [LARGE SCALE GENOMIC DNA]</scope>
    <source>
        <strain evidence="10 11">CBS 27337</strain>
    </source>
</reference>
<dbReference type="PROSITE" id="PS00216">
    <property type="entry name" value="SUGAR_TRANSPORT_1"/>
    <property type="match status" value="1"/>
</dbReference>
<keyword evidence="6 8" id="KW-0472">Membrane</keyword>
<evidence type="ECO:0000256" key="1">
    <source>
        <dbReference type="ARBA" id="ARBA00004141"/>
    </source>
</evidence>
<evidence type="ECO:0000256" key="8">
    <source>
        <dbReference type="SAM" id="Phobius"/>
    </source>
</evidence>
<evidence type="ECO:0000313" key="11">
    <source>
        <dbReference type="Proteomes" id="UP000054266"/>
    </source>
</evidence>
<evidence type="ECO:0000256" key="7">
    <source>
        <dbReference type="RuleBase" id="RU003346"/>
    </source>
</evidence>
<evidence type="ECO:0000256" key="6">
    <source>
        <dbReference type="ARBA" id="ARBA00023136"/>
    </source>
</evidence>
<dbReference type="HOGENOM" id="CLU_001265_30_13_1"/>
<dbReference type="SUPFAM" id="SSF103473">
    <property type="entry name" value="MFS general substrate transporter"/>
    <property type="match status" value="1"/>
</dbReference>
<sequence length="532" mass="57358">MAASTTGPADVADVRLVGRFVPRNSNALVVLIIIACLVNSMTMGYDGNMMNGLNILPSFYNTISMNTAGQSVNTGIVWVGGCVAALFAAPVIDRWGRKSGMAWAVAVSCVGVPLQAAAQNQAMFVVSRLIVGIGIGLGSVACPTYCSEVAPLKWRAFCLGLYYAFWYGGGLIASGVTFGTAKILTSWAWRLPSLLQILPALLCLAVLPFIPESPRWLMWQGREAEALEVLAIMSANGNKTDPVVLTQFQQVSETVAFEKEHKPPQNWLDAFKTRNSRRRMLLACSCAVIGNMSGSGIISYYLGTMLTAAGITNTTTQLLINIYLSVWCLFTAVLGCSLADKIGRKKLGAGTIGVSMIFLYLVGAFTKLYGNGENYSGSLATVACIFLYQGTCIFAFGWSTLLVMYPPEVLNFSLRANGMSIYTFCSNGAACVVTFAFPFALEAIGWKTYMINASWDLLEVLFIIFIWVETSNKTLEEIDEVIEGEMHSDAPKLMAVIAGDVEVNAESVLSKHPGAVKETMSKQAVVSEVVTN</sequence>
<keyword evidence="5 8" id="KW-1133">Transmembrane helix</keyword>
<feature type="transmembrane region" description="Helical" evidence="8">
    <location>
        <begin position="124"/>
        <end position="145"/>
    </location>
</feature>
<evidence type="ECO:0000256" key="5">
    <source>
        <dbReference type="ARBA" id="ARBA00022989"/>
    </source>
</evidence>
<feature type="transmembrane region" description="Helical" evidence="8">
    <location>
        <begin position="416"/>
        <end position="437"/>
    </location>
</feature>